<dbReference type="GO" id="GO:0030288">
    <property type="term" value="C:outer membrane-bounded periplasmic space"/>
    <property type="evidence" value="ECO:0007669"/>
    <property type="project" value="TreeGrafter"/>
</dbReference>
<dbReference type="PRINTS" id="PR01715">
    <property type="entry name" value="FERRIBNDNGPP"/>
</dbReference>
<dbReference type="InterPro" id="IPR002491">
    <property type="entry name" value="ABC_transptr_periplasmic_BD"/>
</dbReference>
<protein>
    <submittedName>
        <fullName evidence="8">Iron-siderophore ABC transporter substrate-binding protein</fullName>
    </submittedName>
</protein>
<evidence type="ECO:0000313" key="9">
    <source>
        <dbReference type="Proteomes" id="UP000252204"/>
    </source>
</evidence>
<evidence type="ECO:0000256" key="1">
    <source>
        <dbReference type="ARBA" id="ARBA00004196"/>
    </source>
</evidence>
<dbReference type="PANTHER" id="PTHR30532">
    <property type="entry name" value="IRON III DICITRATE-BINDING PERIPLASMIC PROTEIN"/>
    <property type="match status" value="1"/>
</dbReference>
<dbReference type="AlphaFoldDB" id="A0A365TSP8"/>
<accession>A0A365TSP8</accession>
<keyword evidence="4" id="KW-0410">Iron transport</keyword>
<evidence type="ECO:0000259" key="7">
    <source>
        <dbReference type="PROSITE" id="PS50983"/>
    </source>
</evidence>
<organism evidence="8 9">
    <name type="scientific">Vreelandella sulfidaeris</name>
    <dbReference type="NCBI Taxonomy" id="115553"/>
    <lineage>
        <taxon>Bacteria</taxon>
        <taxon>Pseudomonadati</taxon>
        <taxon>Pseudomonadota</taxon>
        <taxon>Gammaproteobacteria</taxon>
        <taxon>Oceanospirillales</taxon>
        <taxon>Halomonadaceae</taxon>
        <taxon>Vreelandella</taxon>
    </lineage>
</organism>
<keyword evidence="3" id="KW-0813">Transport</keyword>
<comment type="caution">
    <text evidence="8">The sequence shown here is derived from an EMBL/GenBank/DDBJ whole genome shotgun (WGS) entry which is preliminary data.</text>
</comment>
<dbReference type="GO" id="GO:1901678">
    <property type="term" value="P:iron coordination entity transport"/>
    <property type="evidence" value="ECO:0007669"/>
    <property type="project" value="UniProtKB-ARBA"/>
</dbReference>
<comment type="similarity">
    <text evidence="2">Belongs to the bacterial solute-binding protein 8 family.</text>
</comment>
<dbReference type="SUPFAM" id="SSF53807">
    <property type="entry name" value="Helical backbone' metal receptor"/>
    <property type="match status" value="1"/>
</dbReference>
<name>A0A365TSP8_9GAMM</name>
<dbReference type="OrthoDB" id="6160519at2"/>
<evidence type="ECO:0000256" key="4">
    <source>
        <dbReference type="ARBA" id="ARBA00022496"/>
    </source>
</evidence>
<comment type="subcellular location">
    <subcellularLocation>
        <location evidence="1">Cell envelope</location>
    </subcellularLocation>
</comment>
<evidence type="ECO:0000256" key="6">
    <source>
        <dbReference type="SAM" id="SignalP"/>
    </source>
</evidence>
<evidence type="ECO:0000256" key="3">
    <source>
        <dbReference type="ARBA" id="ARBA00022448"/>
    </source>
</evidence>
<gene>
    <name evidence="8" type="ORF">DQ400_05515</name>
</gene>
<reference evidence="9" key="1">
    <citation type="submission" date="2018-06" db="EMBL/GenBank/DDBJ databases">
        <title>Whole genome sequencing of four bacterial strains from South Shetland trench revealing bio-synthetic gene clusters.</title>
        <authorList>
            <person name="Abdel-Mageed W.M."/>
            <person name="Lehri B."/>
            <person name="Jarmusch S."/>
            <person name="Miranda K."/>
            <person name="Goodfellow M."/>
            <person name="Jaspars M."/>
            <person name="Karlyshev A.V."/>
        </authorList>
    </citation>
    <scope>NUCLEOTIDE SEQUENCE [LARGE SCALE GENOMIC DNA]</scope>
    <source>
        <strain evidence="9">SST4</strain>
    </source>
</reference>
<dbReference type="PANTHER" id="PTHR30532:SF1">
    <property type="entry name" value="IRON(3+)-HYDROXAMATE-BINDING PROTEIN FHUD"/>
    <property type="match status" value="1"/>
</dbReference>
<feature type="signal peptide" evidence="6">
    <location>
        <begin position="1"/>
        <end position="34"/>
    </location>
</feature>
<keyword evidence="9" id="KW-1185">Reference proteome</keyword>
<proteinExistence type="inferred from homology"/>
<dbReference type="Pfam" id="PF01497">
    <property type="entry name" value="Peripla_BP_2"/>
    <property type="match status" value="1"/>
</dbReference>
<feature type="domain" description="Fe/B12 periplasmic-binding" evidence="7">
    <location>
        <begin position="38"/>
        <end position="302"/>
    </location>
</feature>
<dbReference type="Proteomes" id="UP000252204">
    <property type="component" value="Unassembled WGS sequence"/>
</dbReference>
<keyword evidence="4" id="KW-0406">Ion transport</keyword>
<evidence type="ECO:0000256" key="2">
    <source>
        <dbReference type="ARBA" id="ARBA00008814"/>
    </source>
</evidence>
<feature type="chain" id="PRO_5016710900" evidence="6">
    <location>
        <begin position="35"/>
        <end position="304"/>
    </location>
</feature>
<evidence type="ECO:0000313" key="8">
    <source>
        <dbReference type="EMBL" id="RBI68824.1"/>
    </source>
</evidence>
<dbReference type="PROSITE" id="PS50983">
    <property type="entry name" value="FE_B12_PBP"/>
    <property type="match status" value="1"/>
</dbReference>
<dbReference type="InterPro" id="IPR051313">
    <property type="entry name" value="Bact_iron-sidero_bind"/>
</dbReference>
<keyword evidence="4" id="KW-0408">Iron</keyword>
<sequence>MPDVNPLSFIIRNWRLTAYVICFSLLAHSSTVDGAPSPISAFDWSIAETVLSLEPESTSLGNVTAFNTWTGGEYADDNVIDIGTQTFPNMELLSHLSPKRILLSPSQTRLGQRLNGIAPITILQSYPYVSHRSDGLWATLDAFTLEVGAAVDQRADAEQLVSDTRSHLETLKSNIGPQPPLLIVQLVTEQYVRVYGSNSMFQGVLQQLGLSNAWTEKTNQWGYSLISIRELYNVEKARLVVIESAFPVGIENSIETSGMWQYLSSVQRGDFILLPSSFWIAGTLPSAQRFADSLVRALLSPHSE</sequence>
<dbReference type="EMBL" id="QNTU01000002">
    <property type="protein sequence ID" value="RBI68824.1"/>
    <property type="molecule type" value="Genomic_DNA"/>
</dbReference>
<evidence type="ECO:0000256" key="5">
    <source>
        <dbReference type="ARBA" id="ARBA00022729"/>
    </source>
</evidence>
<keyword evidence="5 6" id="KW-0732">Signal</keyword>
<dbReference type="Gene3D" id="3.40.50.1980">
    <property type="entry name" value="Nitrogenase molybdenum iron protein domain"/>
    <property type="match status" value="2"/>
</dbReference>